<feature type="transmembrane region" description="Helical" evidence="1">
    <location>
        <begin position="292"/>
        <end position="315"/>
    </location>
</feature>
<dbReference type="RefSeq" id="WP_157416333.1">
    <property type="nucleotide sequence ID" value="NZ_BAAAMK010000003.1"/>
</dbReference>
<gene>
    <name evidence="3" type="ORF">GCM10009717_19950</name>
</gene>
<evidence type="ECO:0000256" key="1">
    <source>
        <dbReference type="SAM" id="Phobius"/>
    </source>
</evidence>
<dbReference type="EMBL" id="BAAAMK010000003">
    <property type="protein sequence ID" value="GAA1954064.1"/>
    <property type="molecule type" value="Genomic_DNA"/>
</dbReference>
<keyword evidence="2" id="KW-0732">Signal</keyword>
<evidence type="ECO:0008006" key="5">
    <source>
        <dbReference type="Google" id="ProtNLM"/>
    </source>
</evidence>
<keyword evidence="1" id="KW-0812">Transmembrane</keyword>
<evidence type="ECO:0000256" key="2">
    <source>
        <dbReference type="SAM" id="SignalP"/>
    </source>
</evidence>
<feature type="signal peptide" evidence="2">
    <location>
        <begin position="1"/>
        <end position="30"/>
    </location>
</feature>
<proteinExistence type="predicted"/>
<keyword evidence="1" id="KW-1133">Transmembrane helix</keyword>
<protein>
    <recommendedName>
        <fullName evidence="5">DUF916 domain-containing protein</fullName>
    </recommendedName>
</protein>
<sequence>MQKSTPSRVRFAAASVVVLGLLLTPFGVSAAVAADDTVGISGSPATADGSDGRSRFSYAADPGQHIDDFYEVRNTGTGEQTMTVLATDAYNTDDGGYGLLDTEATPTDAGSWVTVDGQRQVTLVLAAGETRVLPFSIDVPADAAPGDHAAGLLVSTVSPDGQVLVDRRVGTRMYLRVSGELQPLLAISSMAPSYEGGLNPLDGTATVTYTITNSGNIALSATAVTSVKTVFGLQIGDLVRTDIDEMLPGSTRTVTVEVGGVGQFGYLNPTVRMIGKADGFVEAPIKEVSRDAVLIAVPWSVLVVLVLGLGIWLFLKWRRKRDATNAAAWVAYTEAEALRKAAESAPEREPAGGAR</sequence>
<name>A0ABP5C0S9_9MICO</name>
<organism evidence="3 4">
    <name type="scientific">Agromyces allii</name>
    <dbReference type="NCBI Taxonomy" id="393607"/>
    <lineage>
        <taxon>Bacteria</taxon>
        <taxon>Bacillati</taxon>
        <taxon>Actinomycetota</taxon>
        <taxon>Actinomycetes</taxon>
        <taxon>Micrococcales</taxon>
        <taxon>Microbacteriaceae</taxon>
        <taxon>Agromyces</taxon>
    </lineage>
</organism>
<comment type="caution">
    <text evidence="3">The sequence shown here is derived from an EMBL/GenBank/DDBJ whole genome shotgun (WGS) entry which is preliminary data.</text>
</comment>
<evidence type="ECO:0000313" key="4">
    <source>
        <dbReference type="Proteomes" id="UP001499954"/>
    </source>
</evidence>
<dbReference type="Proteomes" id="UP001499954">
    <property type="component" value="Unassembled WGS sequence"/>
</dbReference>
<accession>A0ABP5C0S9</accession>
<feature type="chain" id="PRO_5047436083" description="DUF916 domain-containing protein" evidence="2">
    <location>
        <begin position="31"/>
        <end position="355"/>
    </location>
</feature>
<reference evidence="4" key="1">
    <citation type="journal article" date="2019" name="Int. J. Syst. Evol. Microbiol.">
        <title>The Global Catalogue of Microorganisms (GCM) 10K type strain sequencing project: providing services to taxonomists for standard genome sequencing and annotation.</title>
        <authorList>
            <consortium name="The Broad Institute Genomics Platform"/>
            <consortium name="The Broad Institute Genome Sequencing Center for Infectious Disease"/>
            <person name="Wu L."/>
            <person name="Ma J."/>
        </authorList>
    </citation>
    <scope>NUCLEOTIDE SEQUENCE [LARGE SCALE GENOMIC DNA]</scope>
    <source>
        <strain evidence="4">JCM 13584</strain>
    </source>
</reference>
<keyword evidence="4" id="KW-1185">Reference proteome</keyword>
<evidence type="ECO:0000313" key="3">
    <source>
        <dbReference type="EMBL" id="GAA1954064.1"/>
    </source>
</evidence>
<keyword evidence="1" id="KW-0472">Membrane</keyword>